<gene>
    <name evidence="1" type="ORF">MLD38_040211</name>
</gene>
<sequence length="128" mass="14719">MTRKQKAEQQKAASQQQQSPKKPRQENDNGRQPERKSSSRDCPEDYKELRKVTDNCRSTLTHKIRRHGRRRLRNAEGRLMDQLSVSDCLVATKAERGTKTERGHGGSSKISEAILSYMGSEQYTRTRS</sequence>
<protein>
    <submittedName>
        <fullName evidence="1">Uncharacterized protein</fullName>
    </submittedName>
</protein>
<keyword evidence="2" id="KW-1185">Reference proteome</keyword>
<name>A0ACB9L503_9MYRT</name>
<organism evidence="1 2">
    <name type="scientific">Melastoma candidum</name>
    <dbReference type="NCBI Taxonomy" id="119954"/>
    <lineage>
        <taxon>Eukaryota</taxon>
        <taxon>Viridiplantae</taxon>
        <taxon>Streptophyta</taxon>
        <taxon>Embryophyta</taxon>
        <taxon>Tracheophyta</taxon>
        <taxon>Spermatophyta</taxon>
        <taxon>Magnoliopsida</taxon>
        <taxon>eudicotyledons</taxon>
        <taxon>Gunneridae</taxon>
        <taxon>Pentapetalae</taxon>
        <taxon>rosids</taxon>
        <taxon>malvids</taxon>
        <taxon>Myrtales</taxon>
        <taxon>Melastomataceae</taxon>
        <taxon>Melastomatoideae</taxon>
        <taxon>Melastomateae</taxon>
        <taxon>Melastoma</taxon>
    </lineage>
</organism>
<proteinExistence type="predicted"/>
<dbReference type="EMBL" id="CM042891">
    <property type="protein sequence ID" value="KAI4304737.1"/>
    <property type="molecule type" value="Genomic_DNA"/>
</dbReference>
<evidence type="ECO:0000313" key="2">
    <source>
        <dbReference type="Proteomes" id="UP001057402"/>
    </source>
</evidence>
<dbReference type="Proteomes" id="UP001057402">
    <property type="component" value="Chromosome 12"/>
</dbReference>
<accession>A0ACB9L503</accession>
<comment type="caution">
    <text evidence="1">The sequence shown here is derived from an EMBL/GenBank/DDBJ whole genome shotgun (WGS) entry which is preliminary data.</text>
</comment>
<reference evidence="2" key="1">
    <citation type="journal article" date="2023" name="Front. Plant Sci.">
        <title>Chromosomal-level genome assembly of Melastoma candidum provides insights into trichome evolution.</title>
        <authorList>
            <person name="Zhong Y."/>
            <person name="Wu W."/>
            <person name="Sun C."/>
            <person name="Zou P."/>
            <person name="Liu Y."/>
            <person name="Dai S."/>
            <person name="Zhou R."/>
        </authorList>
    </citation>
    <scope>NUCLEOTIDE SEQUENCE [LARGE SCALE GENOMIC DNA]</scope>
</reference>
<evidence type="ECO:0000313" key="1">
    <source>
        <dbReference type="EMBL" id="KAI4304737.1"/>
    </source>
</evidence>